<evidence type="ECO:0000313" key="2">
    <source>
        <dbReference type="Proteomes" id="UP001634393"/>
    </source>
</evidence>
<dbReference type="EMBL" id="JBJXBP010000005">
    <property type="protein sequence ID" value="KAL3830364.1"/>
    <property type="molecule type" value="Genomic_DNA"/>
</dbReference>
<organism evidence="1 2">
    <name type="scientific">Penstemon smallii</name>
    <dbReference type="NCBI Taxonomy" id="265156"/>
    <lineage>
        <taxon>Eukaryota</taxon>
        <taxon>Viridiplantae</taxon>
        <taxon>Streptophyta</taxon>
        <taxon>Embryophyta</taxon>
        <taxon>Tracheophyta</taxon>
        <taxon>Spermatophyta</taxon>
        <taxon>Magnoliopsida</taxon>
        <taxon>eudicotyledons</taxon>
        <taxon>Gunneridae</taxon>
        <taxon>Pentapetalae</taxon>
        <taxon>asterids</taxon>
        <taxon>lamiids</taxon>
        <taxon>Lamiales</taxon>
        <taxon>Plantaginaceae</taxon>
        <taxon>Cheloneae</taxon>
        <taxon>Penstemon</taxon>
    </lineage>
</organism>
<dbReference type="AlphaFoldDB" id="A0ABD3T0E2"/>
<evidence type="ECO:0000313" key="1">
    <source>
        <dbReference type="EMBL" id="KAL3830364.1"/>
    </source>
</evidence>
<proteinExistence type="predicted"/>
<keyword evidence="2" id="KW-1185">Reference proteome</keyword>
<comment type="caution">
    <text evidence="1">The sequence shown here is derived from an EMBL/GenBank/DDBJ whole genome shotgun (WGS) entry which is preliminary data.</text>
</comment>
<gene>
    <name evidence="1" type="ORF">ACJIZ3_019166</name>
</gene>
<dbReference type="Proteomes" id="UP001634393">
    <property type="component" value="Unassembled WGS sequence"/>
</dbReference>
<protein>
    <submittedName>
        <fullName evidence="1">Uncharacterized protein</fullName>
    </submittedName>
</protein>
<sequence>MQWLITFLLINDQVTEHFIKHTFIMQQKHFPKRTIILSDWDLAVVFSAVEHTFTHLLFICNNKRSVWRKAMDRAIFDAGRNANATEFAFFYAMLNAHSRSRLQSPVV</sequence>
<reference evidence="1 2" key="1">
    <citation type="submission" date="2024-12" db="EMBL/GenBank/DDBJ databases">
        <title>The unique morphological basis and parallel evolutionary history of personate flowers in Penstemon.</title>
        <authorList>
            <person name="Depatie T.H."/>
            <person name="Wessinger C.A."/>
        </authorList>
    </citation>
    <scope>NUCLEOTIDE SEQUENCE [LARGE SCALE GENOMIC DNA]</scope>
    <source>
        <strain evidence="1">WTNN_2</strain>
        <tissue evidence="1">Leaf</tissue>
    </source>
</reference>
<name>A0ABD3T0E2_9LAMI</name>
<accession>A0ABD3T0E2</accession>